<dbReference type="SUPFAM" id="SSF82171">
    <property type="entry name" value="DPP6 N-terminal domain-like"/>
    <property type="match status" value="1"/>
</dbReference>
<name>A0A7W0HSR0_9ACTN</name>
<evidence type="ECO:0000313" key="2">
    <source>
        <dbReference type="Proteomes" id="UP000530928"/>
    </source>
</evidence>
<keyword evidence="2" id="KW-1185">Reference proteome</keyword>
<dbReference type="Pfam" id="PF07676">
    <property type="entry name" value="PD40"/>
    <property type="match status" value="1"/>
</dbReference>
<organism evidence="1 2">
    <name type="scientific">Nonomuraea soli</name>
    <dbReference type="NCBI Taxonomy" id="1032476"/>
    <lineage>
        <taxon>Bacteria</taxon>
        <taxon>Bacillati</taxon>
        <taxon>Actinomycetota</taxon>
        <taxon>Actinomycetes</taxon>
        <taxon>Streptosporangiales</taxon>
        <taxon>Streptosporangiaceae</taxon>
        <taxon>Nonomuraea</taxon>
    </lineage>
</organism>
<evidence type="ECO:0000313" key="1">
    <source>
        <dbReference type="EMBL" id="MBA2894187.1"/>
    </source>
</evidence>
<dbReference type="InterPro" id="IPR011042">
    <property type="entry name" value="6-blade_b-propeller_TolB-like"/>
</dbReference>
<sequence>MGDFLQFRGEIRDELVGTAYLLVGNHGQATELAREAMDLVRTRWTTVSRSNPRDRLYEFLLRQFLDGFWPRRHDPAYWALPRVLWELDTDRRALAVACFHIWRETPRAVYAARWELEAGQEEAGRLLRELEPGGASVRLREEMARLAAPAHPPAEPPSTDVRSPLKGWLAASSVFGLLMVAAAMVSMSGMEQERAPLSVVQPPALVEETMTEEPEEEEKPEALDEKGRLPKTLDEPIRFAYSCDDCDAAWRLVGTAGKVWDFDDARAWEDDGYVRVSPDGRTLAYLADKRRLMVRDLRSGRTREVSDKVEDGNLAFSANSRYLVADSGEYASTSARPVLHDLETGRTSRIPISCCVIGVSDAGVVLLAGQAKADDVPGFATVSRVMEFRFGDARPRARFQIEADLWDSAGHLSPDGRTLAFVVARAAEPDYSLVTMDAGDGRVLTDKRVRLDDAPSHFAWRDADEVVIVASSQYSLVKVRTGKAEELEVPDQLTDVDGLTPGLLP</sequence>
<proteinExistence type="predicted"/>
<protein>
    <recommendedName>
        <fullName evidence="3">WD40 repeat domain-containing protein</fullName>
    </recommendedName>
</protein>
<reference evidence="1 2" key="1">
    <citation type="submission" date="2020-07" db="EMBL/GenBank/DDBJ databases">
        <title>Genomic Encyclopedia of Type Strains, Phase IV (KMG-IV): sequencing the most valuable type-strain genomes for metagenomic binning, comparative biology and taxonomic classification.</title>
        <authorList>
            <person name="Goeker M."/>
        </authorList>
    </citation>
    <scope>NUCLEOTIDE SEQUENCE [LARGE SCALE GENOMIC DNA]</scope>
    <source>
        <strain evidence="1 2">DSM 45533</strain>
    </source>
</reference>
<comment type="caution">
    <text evidence="1">The sequence shown here is derived from an EMBL/GenBank/DDBJ whole genome shotgun (WGS) entry which is preliminary data.</text>
</comment>
<dbReference type="RefSeq" id="WP_181612904.1">
    <property type="nucleotide sequence ID" value="NZ_BAABAM010000005.1"/>
</dbReference>
<dbReference type="Gene3D" id="2.120.10.30">
    <property type="entry name" value="TolB, C-terminal domain"/>
    <property type="match status" value="1"/>
</dbReference>
<dbReference type="Proteomes" id="UP000530928">
    <property type="component" value="Unassembled WGS sequence"/>
</dbReference>
<dbReference type="InterPro" id="IPR011659">
    <property type="entry name" value="WD40"/>
</dbReference>
<evidence type="ECO:0008006" key="3">
    <source>
        <dbReference type="Google" id="ProtNLM"/>
    </source>
</evidence>
<dbReference type="AlphaFoldDB" id="A0A7W0HSR0"/>
<accession>A0A7W0HSR0</accession>
<dbReference type="EMBL" id="JACDUR010000005">
    <property type="protein sequence ID" value="MBA2894187.1"/>
    <property type="molecule type" value="Genomic_DNA"/>
</dbReference>
<gene>
    <name evidence="1" type="ORF">HNR30_005548</name>
</gene>